<dbReference type="HOGENOM" id="CLU_142653_0_0_2"/>
<dbReference type="PATRIC" id="fig|190192.8.peg.1749"/>
<reference evidence="2 3" key="1">
    <citation type="journal article" date="2002" name="Proc. Natl. Acad. Sci. U.S.A.">
        <title>The complete genome of hyperthermophile Methanopyrus kandleri AV19 and monophyly of archaeal methanogens.</title>
        <authorList>
            <person name="Slesarev A.I."/>
            <person name="Mezhevaya K.V."/>
            <person name="Makarova K.S."/>
            <person name="Polushin N.N."/>
            <person name="Shcherbinina O.V."/>
            <person name="Shakhova V.V."/>
            <person name="Belova G.I."/>
            <person name="Aravind L."/>
            <person name="Natale D.A."/>
            <person name="Rogozin I.B."/>
            <person name="Tatusov R.L."/>
            <person name="Wolf Y.I."/>
            <person name="Stetter K.O."/>
            <person name="Malykh A.G."/>
            <person name="Koonin E.V."/>
            <person name="Kozyavkin S.A."/>
        </authorList>
    </citation>
    <scope>NUCLEOTIDE SEQUENCE [LARGE SCALE GENOMIC DNA]</scope>
    <source>
        <strain evidence="3">AV19 / DSM 6324 / JCM 9639 / NBRC 100938</strain>
    </source>
</reference>
<dbReference type="AlphaFoldDB" id="Q8TV13"/>
<feature type="compositionally biased region" description="Basic and acidic residues" evidence="1">
    <location>
        <begin position="74"/>
        <end position="103"/>
    </location>
</feature>
<sequence>MRGNPDIKRSDLNKMAERLLAGHKMLGIHCPECKVPLFQDPKTGTVSCPICGTEFEVVEEEAKKVKRKAKERRKRAESEEKKTKWAEKKPESGKKERKPEKEKQKRRPRLPGSEDVRKAALQVVTARLKRAAETKDPEHALRELEVAEKALEILKKL</sequence>
<keyword evidence="3" id="KW-1185">Reference proteome</keyword>
<dbReference type="EMBL" id="AE009439">
    <property type="protein sequence ID" value="AAM02801.1"/>
    <property type="molecule type" value="Genomic_DNA"/>
</dbReference>
<dbReference type="PANTHER" id="PTHR16537:SF1">
    <property type="entry name" value="PROTEIN ZNRD2"/>
    <property type="match status" value="1"/>
</dbReference>
<evidence type="ECO:0000256" key="1">
    <source>
        <dbReference type="SAM" id="MobiDB-lite"/>
    </source>
</evidence>
<dbReference type="InterPro" id="IPR009563">
    <property type="entry name" value="SSSCA1"/>
</dbReference>
<dbReference type="KEGG" id="mka:MK1588"/>
<protein>
    <submittedName>
        <fullName evidence="2">Uncharacterized Zn-finger-containing protein</fullName>
    </submittedName>
</protein>
<feature type="compositionally biased region" description="Basic residues" evidence="1">
    <location>
        <begin position="64"/>
        <end position="73"/>
    </location>
</feature>
<dbReference type="InParanoid" id="Q8TV13"/>
<accession>Q8TV13</accession>
<dbReference type="EnsemblBacteria" id="AAM02801">
    <property type="protein sequence ID" value="AAM02801"/>
    <property type="gene ID" value="MK1588"/>
</dbReference>
<dbReference type="PANTHER" id="PTHR16537">
    <property type="entry name" value="SJOEGREN SYNDROME/SCLERODERMA AUTOANTIGEN 1"/>
    <property type="match status" value="1"/>
</dbReference>
<dbReference type="STRING" id="190192.MK1588"/>
<dbReference type="PaxDb" id="190192-MK1588"/>
<evidence type="ECO:0000313" key="2">
    <source>
        <dbReference type="EMBL" id="AAM02801.1"/>
    </source>
</evidence>
<dbReference type="Pfam" id="PF06677">
    <property type="entry name" value="Auto_anti-p27"/>
    <property type="match status" value="1"/>
</dbReference>
<gene>
    <name evidence="2" type="ordered locus">MK1588</name>
</gene>
<evidence type="ECO:0000313" key="3">
    <source>
        <dbReference type="Proteomes" id="UP000001826"/>
    </source>
</evidence>
<dbReference type="InterPro" id="IPR051888">
    <property type="entry name" value="UPF0148_domain"/>
</dbReference>
<feature type="region of interest" description="Disordered" evidence="1">
    <location>
        <begin position="62"/>
        <end position="118"/>
    </location>
</feature>
<name>Q8TV13_METKA</name>
<proteinExistence type="predicted"/>
<dbReference type="Proteomes" id="UP000001826">
    <property type="component" value="Chromosome"/>
</dbReference>
<organism evidence="2 3">
    <name type="scientific">Methanopyrus kandleri (strain AV19 / DSM 6324 / JCM 9639 / NBRC 100938)</name>
    <dbReference type="NCBI Taxonomy" id="190192"/>
    <lineage>
        <taxon>Archaea</taxon>
        <taxon>Methanobacteriati</taxon>
        <taxon>Methanobacteriota</taxon>
        <taxon>Methanomada group</taxon>
        <taxon>Methanopyri</taxon>
        <taxon>Methanopyrales</taxon>
        <taxon>Methanopyraceae</taxon>
        <taxon>Methanopyrus</taxon>
    </lineage>
</organism>